<keyword evidence="5 7" id="KW-0333">Golgi apparatus</keyword>
<keyword evidence="3 7" id="KW-0256">Endoplasmic reticulum</keyword>
<dbReference type="PANTHER" id="PTHR23249">
    <property type="entry name" value="TRAFFICKING PROTEIN PARTICLE COMPLEX SUBUNIT"/>
    <property type="match status" value="1"/>
</dbReference>
<dbReference type="AlphaFoldDB" id="A0A8J8NIE0"/>
<evidence type="ECO:0000256" key="2">
    <source>
        <dbReference type="ARBA" id="ARBA00022448"/>
    </source>
</evidence>
<name>A0A8J8NIE0_HALGN</name>
<dbReference type="InterPro" id="IPR011012">
    <property type="entry name" value="Longin-like_dom_sf"/>
</dbReference>
<evidence type="ECO:0000256" key="7">
    <source>
        <dbReference type="RuleBase" id="RU366065"/>
    </source>
</evidence>
<reference evidence="8" key="1">
    <citation type="submission" date="2019-06" db="EMBL/GenBank/DDBJ databases">
        <authorList>
            <person name="Zheng W."/>
        </authorList>
    </citation>
    <scope>NUCLEOTIDE SEQUENCE</scope>
    <source>
        <strain evidence="8">QDHG01</strain>
    </source>
</reference>
<keyword evidence="9" id="KW-1185">Reference proteome</keyword>
<accession>A0A8J8NIE0</accession>
<proteinExistence type="inferred from homology"/>
<comment type="subcellular location">
    <subcellularLocation>
        <location evidence="7">Endoplasmic reticulum</location>
    </subcellularLocation>
    <subcellularLocation>
        <location evidence="7">Golgi apparatus</location>
        <location evidence="7">cis-Golgi network</location>
    </subcellularLocation>
    <subcellularLocation>
        <location evidence="1">Golgi apparatus</location>
    </subcellularLocation>
</comment>
<dbReference type="GO" id="GO:0030008">
    <property type="term" value="C:TRAPP complex"/>
    <property type="evidence" value="ECO:0007669"/>
    <property type="project" value="UniProtKB-UniRule"/>
</dbReference>
<gene>
    <name evidence="8" type="ORF">FGO68_gene3736</name>
</gene>
<sequence>MGHLAIFIVNQNGSLVYHKVITPSLKFATNDTIRLASTFHSMHAISSQITPNCQDIRAGFGGSPGFLAGTVMEGINEIVTDNFTLKCFQSFTGVKFILVSDPQQKDMDYCLKSIYEAYADHVSKNPFQEAEMPIRSDLFEGSITKIFNL</sequence>
<evidence type="ECO:0000256" key="1">
    <source>
        <dbReference type="ARBA" id="ARBA00004555"/>
    </source>
</evidence>
<comment type="subunit">
    <text evidence="7">Part of the multisubunit transport protein particle (TRAPP) complex.</text>
</comment>
<dbReference type="EMBL" id="RRYP01016053">
    <property type="protein sequence ID" value="TNV75234.1"/>
    <property type="molecule type" value="Genomic_DNA"/>
</dbReference>
<keyword evidence="4 7" id="KW-0931">ER-Golgi transport</keyword>
<dbReference type="InterPro" id="IPR007233">
    <property type="entry name" value="TRAPPC"/>
</dbReference>
<evidence type="ECO:0000256" key="5">
    <source>
        <dbReference type="ARBA" id="ARBA00023034"/>
    </source>
</evidence>
<keyword evidence="2 7" id="KW-0813">Transport</keyword>
<dbReference type="Gene3D" id="3.30.450.70">
    <property type="match status" value="1"/>
</dbReference>
<dbReference type="OrthoDB" id="284639at2759"/>
<dbReference type="GO" id="GO:0006888">
    <property type="term" value="P:endoplasmic reticulum to Golgi vesicle-mediated transport"/>
    <property type="evidence" value="ECO:0007669"/>
    <property type="project" value="UniProtKB-UniRule"/>
</dbReference>
<dbReference type="SUPFAM" id="SSF64356">
    <property type="entry name" value="SNARE-like"/>
    <property type="match status" value="1"/>
</dbReference>
<organism evidence="8 9">
    <name type="scientific">Halteria grandinella</name>
    <dbReference type="NCBI Taxonomy" id="5974"/>
    <lineage>
        <taxon>Eukaryota</taxon>
        <taxon>Sar</taxon>
        <taxon>Alveolata</taxon>
        <taxon>Ciliophora</taxon>
        <taxon>Intramacronucleata</taxon>
        <taxon>Spirotrichea</taxon>
        <taxon>Stichotrichia</taxon>
        <taxon>Sporadotrichida</taxon>
        <taxon>Halteriidae</taxon>
        <taxon>Halteria</taxon>
    </lineage>
</organism>
<protein>
    <recommendedName>
        <fullName evidence="7">Trafficking protein particle complex subunit</fullName>
    </recommendedName>
</protein>
<dbReference type="SMART" id="SM01399">
    <property type="entry name" value="Sybindin"/>
    <property type="match status" value="1"/>
</dbReference>
<dbReference type="Proteomes" id="UP000785679">
    <property type="component" value="Unassembled WGS sequence"/>
</dbReference>
<dbReference type="Pfam" id="PF04099">
    <property type="entry name" value="Sybindin"/>
    <property type="match status" value="1"/>
</dbReference>
<dbReference type="CDD" id="cd14856">
    <property type="entry name" value="TRAPPC4_synbindin"/>
    <property type="match status" value="1"/>
</dbReference>
<evidence type="ECO:0000313" key="8">
    <source>
        <dbReference type="EMBL" id="TNV75234.1"/>
    </source>
</evidence>
<dbReference type="GO" id="GO:0005794">
    <property type="term" value="C:Golgi apparatus"/>
    <property type="evidence" value="ECO:0007669"/>
    <property type="project" value="UniProtKB-SubCell"/>
</dbReference>
<evidence type="ECO:0000256" key="4">
    <source>
        <dbReference type="ARBA" id="ARBA00022892"/>
    </source>
</evidence>
<dbReference type="PANTHER" id="PTHR23249:SF15">
    <property type="entry name" value="TRAFFICKING PROTEIN PARTICLE COMPLEX SUBUNIT 4"/>
    <property type="match status" value="1"/>
</dbReference>
<dbReference type="GO" id="GO:0005783">
    <property type="term" value="C:endoplasmic reticulum"/>
    <property type="evidence" value="ECO:0007669"/>
    <property type="project" value="UniProtKB-SubCell"/>
</dbReference>
<evidence type="ECO:0000256" key="3">
    <source>
        <dbReference type="ARBA" id="ARBA00022824"/>
    </source>
</evidence>
<evidence type="ECO:0000256" key="6">
    <source>
        <dbReference type="ARBA" id="ARBA00038179"/>
    </source>
</evidence>
<comment type="caution">
    <text evidence="8">The sequence shown here is derived from an EMBL/GenBank/DDBJ whole genome shotgun (WGS) entry which is preliminary data.</text>
</comment>
<evidence type="ECO:0000313" key="9">
    <source>
        <dbReference type="Proteomes" id="UP000785679"/>
    </source>
</evidence>
<comment type="similarity">
    <text evidence="6">Belongs to the TRAPP small subunits family. TRAPPC4 subfamily.</text>
</comment>